<dbReference type="InterPro" id="IPR003918">
    <property type="entry name" value="NADH_UbQ_OxRdtase"/>
</dbReference>
<evidence type="ECO:0000256" key="2">
    <source>
        <dbReference type="ARBA" id="ARBA00009025"/>
    </source>
</evidence>
<dbReference type="GO" id="GO:0048039">
    <property type="term" value="F:ubiquinone binding"/>
    <property type="evidence" value="ECO:0007669"/>
    <property type="project" value="TreeGrafter"/>
</dbReference>
<keyword evidence="5 16" id="KW-0813">Transport</keyword>
<dbReference type="AlphaFoldDB" id="A0A0U1ZZX2"/>
<dbReference type="CTD" id="4538"/>
<dbReference type="InterPro" id="IPR001750">
    <property type="entry name" value="ND/Mrp_TM"/>
</dbReference>
<protein>
    <recommendedName>
        <fullName evidence="4 16">NADH-ubiquinone oxidoreductase chain 4</fullName>
        <ecNumber evidence="3 16">7.1.1.2</ecNumber>
    </recommendedName>
</protein>
<feature type="transmembrane region" description="Helical" evidence="16">
    <location>
        <begin position="215"/>
        <end position="235"/>
    </location>
</feature>
<dbReference type="Pfam" id="PF00361">
    <property type="entry name" value="Proton_antipo_M"/>
    <property type="match status" value="1"/>
</dbReference>
<dbReference type="RefSeq" id="YP_009162815.1">
    <property type="nucleotide sequence ID" value="NC_027724.1"/>
</dbReference>
<keyword evidence="13 16" id="KW-0496">Mitochondrion</keyword>
<dbReference type="PANTHER" id="PTHR43507:SF20">
    <property type="entry name" value="NADH-UBIQUINONE OXIDOREDUCTASE CHAIN 4"/>
    <property type="match status" value="1"/>
</dbReference>
<evidence type="ECO:0000256" key="3">
    <source>
        <dbReference type="ARBA" id="ARBA00012944"/>
    </source>
</evidence>
<geneLocation type="mitochondrion" evidence="19"/>
<sequence length="449" mass="50243">MGLLYLILGSSLMVLFLNKKDQLMAVVNLMAFWSMYSISMWSGSGISWESYGEYLINDIFSASMVTLTFWVCGVSILASGSMGTLRGDYMKFVWLMLLLCVLLVGCFLVNMMSIFYVLFESTLIPMVAIIAIWGQQPERIPAIRYMGAYTVGGSLPLLFVVVFMECKLGSSFLWFTTPKLHIDWWFWVMCFSGFLVKFPAYPFHTWLPKAHVQAPVGGSVVLAGILLKLGGYGILRMMSVFSYSLEKFGLLVISFSLTGSIYAALMCSRQSDVKKMIAYSSVSHMAFCIIGLFSCLEVGLISAFIMLMGHGFISSGLFALCGMSSELTHTRNLKMMSGACRTTPILTFMWLVFIMMNLGVPPCPTIISEVLAVVSVISVGPWSFLFLVVYFFASGVYSFALYCQLAHGPVPEDDIVMFEEVTPRDMLSVLFLFYPLVELLFKWDLWSSF</sequence>
<dbReference type="GeneID" id="25396349"/>
<feature type="domain" description="NADH:quinone oxidoreductase/Mrp antiporter transmembrane" evidence="17">
    <location>
        <begin position="114"/>
        <end position="389"/>
    </location>
</feature>
<feature type="transmembrane region" description="Helical" evidence="16">
    <location>
        <begin position="247"/>
        <end position="265"/>
    </location>
</feature>
<evidence type="ECO:0000256" key="12">
    <source>
        <dbReference type="ARBA" id="ARBA00023075"/>
    </source>
</evidence>
<feature type="transmembrane region" description="Helical" evidence="16">
    <location>
        <begin position="184"/>
        <end position="203"/>
    </location>
</feature>
<evidence type="ECO:0000256" key="1">
    <source>
        <dbReference type="ARBA" id="ARBA00004225"/>
    </source>
</evidence>
<evidence type="ECO:0000313" key="19">
    <source>
        <dbReference type="EMBL" id="AKE32251.1"/>
    </source>
</evidence>
<evidence type="ECO:0000256" key="10">
    <source>
        <dbReference type="ARBA" id="ARBA00022989"/>
    </source>
</evidence>
<evidence type="ECO:0000256" key="5">
    <source>
        <dbReference type="ARBA" id="ARBA00022448"/>
    </source>
</evidence>
<name>A0A0U1ZZX2_9BIVA</name>
<feature type="domain" description="NADH:ubiquinone oxidoreductase chain 4 N-terminal" evidence="18">
    <location>
        <begin position="6"/>
        <end position="104"/>
    </location>
</feature>
<accession>A0A0U1ZZX2</accession>
<feature type="transmembrane region" description="Helical" evidence="16">
    <location>
        <begin position="277"/>
        <end position="294"/>
    </location>
</feature>
<reference evidence="19" key="1">
    <citation type="journal article" date="2015" name="Mitochondrial DNA">
        <title>Complete mitochondrial DNA sequences of Saccostrea mordax and Saccostrea cucullata: genome organization and phylogeny analysis.</title>
        <authorList>
            <person name="Volatiana J.A."/>
            <person name="Fang S."/>
            <person name="Kinaro Z.O."/>
            <person name="Liu X."/>
        </authorList>
    </citation>
    <scope>NUCLEOTIDE SEQUENCE</scope>
    <source>
        <tissue evidence="19">Adductor muscle</tissue>
    </source>
</reference>
<evidence type="ECO:0000256" key="13">
    <source>
        <dbReference type="ARBA" id="ARBA00023128"/>
    </source>
</evidence>
<comment type="subcellular location">
    <subcellularLocation>
        <location evidence="1 16">Mitochondrion membrane</location>
        <topology evidence="1 16">Multi-pass membrane protein</topology>
    </subcellularLocation>
</comment>
<comment type="similarity">
    <text evidence="2 16">Belongs to the complex I subunit 4 family.</text>
</comment>
<dbReference type="GO" id="GO:0008137">
    <property type="term" value="F:NADH dehydrogenase (ubiquinone) activity"/>
    <property type="evidence" value="ECO:0007669"/>
    <property type="project" value="UniProtKB-UniRule"/>
</dbReference>
<evidence type="ECO:0000256" key="4">
    <source>
        <dbReference type="ARBA" id="ARBA00021006"/>
    </source>
</evidence>
<keyword evidence="12 16" id="KW-0830">Ubiquinone</keyword>
<comment type="catalytic activity">
    <reaction evidence="15 16">
        <text>a ubiquinone + NADH + 5 H(+)(in) = a ubiquinol + NAD(+) + 4 H(+)(out)</text>
        <dbReference type="Rhea" id="RHEA:29091"/>
        <dbReference type="Rhea" id="RHEA-COMP:9565"/>
        <dbReference type="Rhea" id="RHEA-COMP:9566"/>
        <dbReference type="ChEBI" id="CHEBI:15378"/>
        <dbReference type="ChEBI" id="CHEBI:16389"/>
        <dbReference type="ChEBI" id="CHEBI:17976"/>
        <dbReference type="ChEBI" id="CHEBI:57540"/>
        <dbReference type="ChEBI" id="CHEBI:57945"/>
        <dbReference type="EC" id="7.1.1.2"/>
    </reaction>
</comment>
<dbReference type="GO" id="GO:0042773">
    <property type="term" value="P:ATP synthesis coupled electron transport"/>
    <property type="evidence" value="ECO:0007669"/>
    <property type="project" value="InterPro"/>
</dbReference>
<keyword evidence="10 16" id="KW-1133">Transmembrane helix</keyword>
<evidence type="ECO:0000256" key="7">
    <source>
        <dbReference type="ARBA" id="ARBA00022692"/>
    </source>
</evidence>
<dbReference type="GO" id="GO:0015990">
    <property type="term" value="P:electron transport coupled proton transport"/>
    <property type="evidence" value="ECO:0007669"/>
    <property type="project" value="TreeGrafter"/>
</dbReference>
<evidence type="ECO:0000256" key="11">
    <source>
        <dbReference type="ARBA" id="ARBA00023027"/>
    </source>
</evidence>
<dbReference type="EC" id="7.1.1.2" evidence="3 16"/>
<comment type="function">
    <text evidence="16">Core subunit of the mitochondrial membrane respiratory chain NADH dehydrogenase (Complex I) which catalyzes electron transfer from NADH through the respiratory chain, using ubiquinone as an electron acceptor. Essential for the catalytic activity and assembly of complex I.</text>
</comment>
<dbReference type="GO" id="GO:0003954">
    <property type="term" value="F:NADH dehydrogenase activity"/>
    <property type="evidence" value="ECO:0007669"/>
    <property type="project" value="TreeGrafter"/>
</dbReference>
<dbReference type="Pfam" id="PF01059">
    <property type="entry name" value="Oxidored_q5_N"/>
    <property type="match status" value="1"/>
</dbReference>
<gene>
    <name evidence="19" type="primary">ND4</name>
</gene>
<evidence type="ECO:0000256" key="6">
    <source>
        <dbReference type="ARBA" id="ARBA00022660"/>
    </source>
</evidence>
<evidence type="ECO:0000256" key="14">
    <source>
        <dbReference type="ARBA" id="ARBA00023136"/>
    </source>
</evidence>
<feature type="transmembrane region" description="Helical" evidence="16">
    <location>
        <begin position="342"/>
        <end position="360"/>
    </location>
</feature>
<proteinExistence type="inferred from homology"/>
<keyword evidence="6 16" id="KW-0679">Respiratory chain</keyword>
<dbReference type="PRINTS" id="PR01437">
    <property type="entry name" value="NUOXDRDTASE4"/>
</dbReference>
<evidence type="ECO:0000259" key="17">
    <source>
        <dbReference type="Pfam" id="PF00361"/>
    </source>
</evidence>
<evidence type="ECO:0000256" key="16">
    <source>
        <dbReference type="RuleBase" id="RU003297"/>
    </source>
</evidence>
<dbReference type="GO" id="GO:0031966">
    <property type="term" value="C:mitochondrial membrane"/>
    <property type="evidence" value="ECO:0007669"/>
    <property type="project" value="UniProtKB-SubCell"/>
</dbReference>
<feature type="transmembrane region" description="Helical" evidence="16">
    <location>
        <begin position="59"/>
        <end position="80"/>
    </location>
</feature>
<evidence type="ECO:0000256" key="8">
    <source>
        <dbReference type="ARBA" id="ARBA00022967"/>
    </source>
</evidence>
<keyword evidence="9 16" id="KW-0249">Electron transport</keyword>
<feature type="transmembrane region" description="Helical" evidence="16">
    <location>
        <begin position="366"/>
        <end position="392"/>
    </location>
</feature>
<keyword evidence="7 16" id="KW-0812">Transmembrane</keyword>
<keyword evidence="14 16" id="KW-0472">Membrane</keyword>
<dbReference type="InterPro" id="IPR000260">
    <property type="entry name" value="NADH4_N"/>
</dbReference>
<feature type="transmembrane region" description="Helical" evidence="16">
    <location>
        <begin position="146"/>
        <end position="164"/>
    </location>
</feature>
<feature type="transmembrane region" description="Helical" evidence="16">
    <location>
        <begin position="92"/>
        <end position="110"/>
    </location>
</feature>
<reference evidence="19" key="2">
    <citation type="submission" date="2015-03" db="EMBL/GenBank/DDBJ databases">
        <authorList>
            <person name="Murphy D."/>
        </authorList>
    </citation>
    <scope>NUCLEOTIDE SEQUENCE</scope>
    <source>
        <tissue evidence="19">Adductor muscle</tissue>
    </source>
</reference>
<evidence type="ECO:0000256" key="15">
    <source>
        <dbReference type="ARBA" id="ARBA00049551"/>
    </source>
</evidence>
<feature type="transmembrane region" description="Helical" evidence="16">
    <location>
        <begin position="21"/>
        <end position="39"/>
    </location>
</feature>
<evidence type="ECO:0000259" key="18">
    <source>
        <dbReference type="Pfam" id="PF01059"/>
    </source>
</evidence>
<keyword evidence="8" id="KW-1278">Translocase</keyword>
<organism evidence="19">
    <name type="scientific">Saccostrea cuccullata</name>
    <name type="common">small rock oyster</name>
    <dbReference type="NCBI Taxonomy" id="36930"/>
    <lineage>
        <taxon>Eukaryota</taxon>
        <taxon>Metazoa</taxon>
        <taxon>Spiralia</taxon>
        <taxon>Lophotrochozoa</taxon>
        <taxon>Mollusca</taxon>
        <taxon>Bivalvia</taxon>
        <taxon>Autobranchia</taxon>
        <taxon>Pteriomorphia</taxon>
        <taxon>Ostreida</taxon>
        <taxon>Ostreoidea</taxon>
        <taxon>Ostreidae</taxon>
        <taxon>Saccostrea</taxon>
    </lineage>
</organism>
<dbReference type="EMBL" id="KP967577">
    <property type="protein sequence ID" value="AKE32251.1"/>
    <property type="molecule type" value="Genomic_DNA"/>
</dbReference>
<keyword evidence="11 16" id="KW-0520">NAD</keyword>
<evidence type="ECO:0000256" key="9">
    <source>
        <dbReference type="ARBA" id="ARBA00022982"/>
    </source>
</evidence>
<dbReference type="PANTHER" id="PTHR43507">
    <property type="entry name" value="NADH-UBIQUINONE OXIDOREDUCTASE CHAIN 4"/>
    <property type="match status" value="1"/>
</dbReference>
<feature type="transmembrane region" description="Helical" evidence="16">
    <location>
        <begin position="116"/>
        <end position="134"/>
    </location>
</feature>